<dbReference type="OrthoDB" id="9785675at2"/>
<evidence type="ECO:0000313" key="3">
    <source>
        <dbReference type="Proteomes" id="UP000065807"/>
    </source>
</evidence>
<dbReference type="KEGG" id="lpil:LIP_0973"/>
<proteinExistence type="predicted"/>
<gene>
    <name evidence="2" type="ORF">LIP_0973</name>
</gene>
<dbReference type="Gene3D" id="1.10.10.10">
    <property type="entry name" value="Winged helix-like DNA-binding domain superfamily/Winged helix DNA-binding domain"/>
    <property type="match status" value="1"/>
</dbReference>
<evidence type="ECO:0000313" key="2">
    <source>
        <dbReference type="EMBL" id="BAS26830.1"/>
    </source>
</evidence>
<reference evidence="3" key="2">
    <citation type="journal article" date="2016" name="Int. J. Syst. Evol. Microbiol.">
        <title>Complete genome sequence and cell structure of Limnochorda pilosa, a Gram-negative spore-former within the phylum Firmicutes.</title>
        <authorList>
            <person name="Watanabe M."/>
            <person name="Kojima H."/>
            <person name="Fukui M."/>
        </authorList>
    </citation>
    <scope>NUCLEOTIDE SEQUENCE [LARGE SCALE GENOMIC DNA]</scope>
    <source>
        <strain evidence="3">HC45</strain>
    </source>
</reference>
<protein>
    <recommendedName>
        <fullName evidence="1">RNA polymerase sigma factor 70 region 4 type 2 domain-containing protein</fullName>
    </recommendedName>
</protein>
<dbReference type="EMBL" id="AP014924">
    <property type="protein sequence ID" value="BAS26830.1"/>
    <property type="molecule type" value="Genomic_DNA"/>
</dbReference>
<dbReference type="InterPro" id="IPR036388">
    <property type="entry name" value="WH-like_DNA-bd_sf"/>
</dbReference>
<dbReference type="Pfam" id="PF08281">
    <property type="entry name" value="Sigma70_r4_2"/>
    <property type="match status" value="1"/>
</dbReference>
<reference evidence="3" key="1">
    <citation type="submission" date="2015-07" db="EMBL/GenBank/DDBJ databases">
        <title>Complete genome sequence and phylogenetic analysis of Limnochorda pilosa.</title>
        <authorList>
            <person name="Watanabe M."/>
            <person name="Kojima H."/>
            <person name="Fukui M."/>
        </authorList>
    </citation>
    <scope>NUCLEOTIDE SEQUENCE [LARGE SCALE GENOMIC DNA]</scope>
    <source>
        <strain evidence="3">HC45</strain>
    </source>
</reference>
<dbReference type="RefSeq" id="WP_082725856.1">
    <property type="nucleotide sequence ID" value="NZ_AP014924.1"/>
</dbReference>
<organism evidence="2 3">
    <name type="scientific">Limnochorda pilosa</name>
    <dbReference type="NCBI Taxonomy" id="1555112"/>
    <lineage>
        <taxon>Bacteria</taxon>
        <taxon>Bacillati</taxon>
        <taxon>Bacillota</taxon>
        <taxon>Limnochordia</taxon>
        <taxon>Limnochordales</taxon>
        <taxon>Limnochordaceae</taxon>
        <taxon>Limnochorda</taxon>
    </lineage>
</organism>
<feature type="domain" description="RNA polymerase sigma factor 70 region 4 type 2" evidence="1">
    <location>
        <begin position="1"/>
        <end position="44"/>
    </location>
</feature>
<accession>A0A0K2SIB8</accession>
<sequence>MPPLHRMVVILRHQEDLSYEEIAQGMNLPLGTVKTYLFRARRALSAAMQKENALQG</sequence>
<dbReference type="SUPFAM" id="SSF88659">
    <property type="entry name" value="Sigma3 and sigma4 domains of RNA polymerase sigma factors"/>
    <property type="match status" value="1"/>
</dbReference>
<dbReference type="Proteomes" id="UP000065807">
    <property type="component" value="Chromosome"/>
</dbReference>
<dbReference type="STRING" id="1555112.LIP_0973"/>
<dbReference type="AlphaFoldDB" id="A0A0K2SIB8"/>
<name>A0A0K2SIB8_LIMPI</name>
<dbReference type="GO" id="GO:0006352">
    <property type="term" value="P:DNA-templated transcription initiation"/>
    <property type="evidence" value="ECO:0007669"/>
    <property type="project" value="InterPro"/>
</dbReference>
<dbReference type="InterPro" id="IPR013249">
    <property type="entry name" value="RNA_pol_sigma70_r4_t2"/>
</dbReference>
<dbReference type="CDD" id="cd06171">
    <property type="entry name" value="Sigma70_r4"/>
    <property type="match status" value="1"/>
</dbReference>
<dbReference type="GO" id="GO:0003677">
    <property type="term" value="F:DNA binding"/>
    <property type="evidence" value="ECO:0007669"/>
    <property type="project" value="InterPro"/>
</dbReference>
<dbReference type="InterPro" id="IPR013324">
    <property type="entry name" value="RNA_pol_sigma_r3/r4-like"/>
</dbReference>
<dbReference type="GO" id="GO:0016987">
    <property type="term" value="F:sigma factor activity"/>
    <property type="evidence" value="ECO:0007669"/>
    <property type="project" value="InterPro"/>
</dbReference>
<evidence type="ECO:0000259" key="1">
    <source>
        <dbReference type="Pfam" id="PF08281"/>
    </source>
</evidence>
<keyword evidence="3" id="KW-1185">Reference proteome</keyword>